<dbReference type="InterPro" id="IPR034746">
    <property type="entry name" value="POTRA"/>
</dbReference>
<comment type="subcellular location">
    <subcellularLocation>
        <location evidence="1">Cell outer membrane</location>
    </subcellularLocation>
</comment>
<proteinExistence type="inferred from homology"/>
<evidence type="ECO:0000256" key="4">
    <source>
        <dbReference type="ARBA" id="ARBA00022452"/>
    </source>
</evidence>
<keyword evidence="4" id="KW-1134">Transmembrane beta strand</keyword>
<dbReference type="InterPro" id="IPR013686">
    <property type="entry name" value="Polypept-transport_assoc_ShlB"/>
</dbReference>
<evidence type="ECO:0000313" key="11">
    <source>
        <dbReference type="Proteomes" id="UP000063429"/>
    </source>
</evidence>
<sequence length="524" mass="55959">MTLTVVAASVLAEDERFNITRFQIEGNTLLPDAELQRAVAPLTGPGRVYGDVQMALEALEAAYRKAGYSAVQVNVPEQELTSGVVTINISESVIGQITVSDNKYFSEQNIRNSLPRLQVGKSPNLTAISQAVQLSNDNPAKQVNVALSVSDEEGKVDADVKVTDYNPLRVFMTVDNTGAPATGNWRTGIAIQHANLFDRDQVGTLAYTTSPDSPSGVKVNLYSLGYRIPLYTLGDSIEFIYGKSSVNTPGSVGAPNGLIGFTGKGDVVGLRWNHFFAREGESTSKLVAGLDYKKIDSRCDFAGASLNIGSCVAYKTMPLSLTYSGQTRSATQNVDYNIGISRNIAIGPSYTGSNGRSDRYSYVTGRDSADNFVIVRGAASWFKAFANDWQMRLAGTAQITNNALVSAEQFGLAGSTAVRGFTERAVAADGGVIVNAEVYTPELLPKGSLRLLAFYDIGRGYNNNVGGGSVVNSVTVSSMGIGARYSFSRDFNVKLDVARVSVRGTSSTEKRGDLNAHISAILGF</sequence>
<evidence type="ECO:0000256" key="2">
    <source>
        <dbReference type="ARBA" id="ARBA00009055"/>
    </source>
</evidence>
<evidence type="ECO:0000256" key="5">
    <source>
        <dbReference type="ARBA" id="ARBA00022692"/>
    </source>
</evidence>
<comment type="similarity">
    <text evidence="2">Belongs to the TPS (TC 1.B.20) family.</text>
</comment>
<dbReference type="Proteomes" id="UP000063429">
    <property type="component" value="Chromosome"/>
</dbReference>
<evidence type="ECO:0000256" key="1">
    <source>
        <dbReference type="ARBA" id="ARBA00004442"/>
    </source>
</evidence>
<evidence type="ECO:0000313" key="10">
    <source>
        <dbReference type="EMBL" id="AKZ61312.1"/>
    </source>
</evidence>
<evidence type="ECO:0000256" key="6">
    <source>
        <dbReference type="ARBA" id="ARBA00022927"/>
    </source>
</evidence>
<feature type="domain" description="POTRA" evidence="9">
    <location>
        <begin position="17"/>
        <end position="92"/>
    </location>
</feature>
<keyword evidence="6" id="KW-0653">Protein transport</keyword>
<gene>
    <name evidence="10" type="ORF">F506_00325</name>
</gene>
<dbReference type="PANTHER" id="PTHR34597:SF6">
    <property type="entry name" value="BLR6126 PROTEIN"/>
    <property type="match status" value="1"/>
</dbReference>
<dbReference type="PANTHER" id="PTHR34597">
    <property type="entry name" value="SLR1661 PROTEIN"/>
    <property type="match status" value="1"/>
</dbReference>
<dbReference type="Pfam" id="PF03865">
    <property type="entry name" value="ShlB"/>
    <property type="match status" value="1"/>
</dbReference>
<dbReference type="Gene3D" id="3.10.20.310">
    <property type="entry name" value="membrane protein fhac"/>
    <property type="match status" value="1"/>
</dbReference>
<keyword evidence="8" id="KW-0998">Cell outer membrane</keyword>
<evidence type="ECO:0000256" key="3">
    <source>
        <dbReference type="ARBA" id="ARBA00022448"/>
    </source>
</evidence>
<evidence type="ECO:0000256" key="7">
    <source>
        <dbReference type="ARBA" id="ARBA00023136"/>
    </source>
</evidence>
<name>A0ABM5UVY1_9BURK</name>
<dbReference type="EMBL" id="CP011409">
    <property type="protein sequence ID" value="AKZ61312.1"/>
    <property type="molecule type" value="Genomic_DNA"/>
</dbReference>
<keyword evidence="7" id="KW-0472">Membrane</keyword>
<protein>
    <submittedName>
        <fullName evidence="10">Hemin-binding protein</fullName>
    </submittedName>
</protein>
<evidence type="ECO:0000256" key="8">
    <source>
        <dbReference type="ARBA" id="ARBA00023237"/>
    </source>
</evidence>
<dbReference type="Pfam" id="PF08479">
    <property type="entry name" value="POTRA_2"/>
    <property type="match status" value="1"/>
</dbReference>
<evidence type="ECO:0000259" key="9">
    <source>
        <dbReference type="PROSITE" id="PS51779"/>
    </source>
</evidence>
<keyword evidence="5" id="KW-0812">Transmembrane</keyword>
<dbReference type="InterPro" id="IPR005565">
    <property type="entry name" value="Hemolysn_activator_HlyB_C"/>
</dbReference>
<keyword evidence="11" id="KW-1185">Reference proteome</keyword>
<dbReference type="Gene3D" id="2.40.160.50">
    <property type="entry name" value="membrane protein fhac: a member of the omp85/tpsb transporter family"/>
    <property type="match status" value="1"/>
</dbReference>
<dbReference type="InterPro" id="IPR051544">
    <property type="entry name" value="TPS_OM_transporter"/>
</dbReference>
<dbReference type="PROSITE" id="PS51779">
    <property type="entry name" value="POTRA"/>
    <property type="match status" value="1"/>
</dbReference>
<accession>A0ABM5UVY1</accession>
<reference evidence="11" key="1">
    <citation type="journal article" date="2015" name="Genome Announc.">
        <title>Complete Genome Sequence of Herbaspirillum hiltneri N3 (DSM 17495), Isolated from Surface-Sterilized Wheat Roots.</title>
        <authorList>
            <person name="Guizelini D."/>
            <person name="Saizaki P.M."/>
            <person name="Coimbra N.A."/>
            <person name="Weiss V.A."/>
            <person name="Faoro H."/>
            <person name="Sfeir M.Z."/>
            <person name="Baura V.A."/>
            <person name="Monteiro R.A."/>
            <person name="Chubatsu L.S."/>
            <person name="Souza E.M."/>
            <person name="Cruz L.M."/>
            <person name="Pedrosa F.O."/>
            <person name="Raittz R.T."/>
            <person name="Marchaukoski J.N."/>
            <person name="Steffens M.B."/>
        </authorList>
    </citation>
    <scope>NUCLEOTIDE SEQUENCE [LARGE SCALE GENOMIC DNA]</scope>
    <source>
        <strain evidence="11">N3</strain>
    </source>
</reference>
<organism evidence="10 11">
    <name type="scientific">Herbaspirillum hiltneri N3</name>
    <dbReference type="NCBI Taxonomy" id="1262470"/>
    <lineage>
        <taxon>Bacteria</taxon>
        <taxon>Pseudomonadati</taxon>
        <taxon>Pseudomonadota</taxon>
        <taxon>Betaproteobacteria</taxon>
        <taxon>Burkholderiales</taxon>
        <taxon>Oxalobacteraceae</taxon>
        <taxon>Herbaspirillum</taxon>
    </lineage>
</organism>
<keyword evidence="3" id="KW-0813">Transport</keyword>